<dbReference type="EMBL" id="BSNX01000007">
    <property type="protein sequence ID" value="GLQ71501.1"/>
    <property type="molecule type" value="Genomic_DNA"/>
</dbReference>
<dbReference type="Gene3D" id="3.60.21.70">
    <property type="entry name" value="PhoD-like phosphatase"/>
    <property type="match status" value="1"/>
</dbReference>
<dbReference type="InterPro" id="IPR038607">
    <property type="entry name" value="PhoD-like_sf"/>
</dbReference>
<dbReference type="InterPro" id="IPR029052">
    <property type="entry name" value="Metallo-depent_PP-like"/>
</dbReference>
<dbReference type="Proteomes" id="UP001156690">
    <property type="component" value="Unassembled WGS sequence"/>
</dbReference>
<keyword evidence="2" id="KW-1185">Reference proteome</keyword>
<evidence type="ECO:0008006" key="3">
    <source>
        <dbReference type="Google" id="ProtNLM"/>
    </source>
</evidence>
<dbReference type="AlphaFoldDB" id="A0AAV5NLG2"/>
<dbReference type="RefSeq" id="WP_126607068.1">
    <property type="nucleotide sequence ID" value="NZ_AP025144.1"/>
</dbReference>
<reference evidence="2" key="1">
    <citation type="journal article" date="2019" name="Int. J. Syst. Evol. Microbiol.">
        <title>The Global Catalogue of Microorganisms (GCM) 10K type strain sequencing project: providing services to taxonomists for standard genome sequencing and annotation.</title>
        <authorList>
            <consortium name="The Broad Institute Genomics Platform"/>
            <consortium name="The Broad Institute Genome Sequencing Center for Infectious Disease"/>
            <person name="Wu L."/>
            <person name="Ma J."/>
        </authorList>
    </citation>
    <scope>NUCLEOTIDE SEQUENCE [LARGE SCALE GENOMIC DNA]</scope>
    <source>
        <strain evidence="2">NBRC 15640</strain>
    </source>
</reference>
<protein>
    <recommendedName>
        <fullName evidence="3">Alkaline phosphatase family protein</fullName>
    </recommendedName>
</protein>
<evidence type="ECO:0000313" key="2">
    <source>
        <dbReference type="Proteomes" id="UP001156690"/>
    </source>
</evidence>
<proteinExistence type="predicted"/>
<comment type="caution">
    <text evidence="1">The sequence shown here is derived from an EMBL/GenBank/DDBJ whole genome shotgun (WGS) entry which is preliminary data.</text>
</comment>
<organism evidence="1 2">
    <name type="scientific">Vibrio penaeicida</name>
    <dbReference type="NCBI Taxonomy" id="104609"/>
    <lineage>
        <taxon>Bacteria</taxon>
        <taxon>Pseudomonadati</taxon>
        <taxon>Pseudomonadota</taxon>
        <taxon>Gammaproteobacteria</taxon>
        <taxon>Vibrionales</taxon>
        <taxon>Vibrionaceae</taxon>
        <taxon>Vibrio</taxon>
    </lineage>
</organism>
<name>A0AAV5NLG2_9VIBR</name>
<gene>
    <name evidence="1" type="ORF">GCM10007932_08610</name>
</gene>
<accession>A0AAV5NLG2</accession>
<evidence type="ECO:0000313" key="1">
    <source>
        <dbReference type="EMBL" id="GLQ71501.1"/>
    </source>
</evidence>
<sequence length="501" mass="57346">MSKNKWNLVIQEVGTHQAKVWVGTLSEYQGKPDTFTVNVFTQPITERERQPIATYPIQKQDWERPFTKLRERFFKVVTITGLEPNKTYYVDFVRGEHTFSCGEDHSKTIQETVLETGTLKTLPTSLSETEPFVAMLGSCFYNGKHEKGQAAKAYTHLYFQGKSEEQPHVKFLTGDQVYLDIGVDSLSPVVNEVHKRIATDYEETWDINRKMYRHGGCWFLADDHEYWNNYPYVQGTNPYLWAITLSKKIKAAWTRSAKDGVKNVQQITPFRTFDIGDDLSFCFVDLRTDRDKREPPKSLTTSKVFKQLIDWAKSLDKVGVLVLPQPLIVKPGTESDYNLANYESQYKQLLDALAESGNDILCLSGDVHYGRIASVKIGSKNATLHEVISSPMSNIPASDGGKFSAATPKRVKNLPRFSGHNEGVEYGDVWCTKSELVSKWYMLKNYYQNKEHFMTLAFTRSNTGNVKLEVQAWLVRHCERSGKPKKQFKDSRVITLKKRPA</sequence>
<dbReference type="SUPFAM" id="SSF56300">
    <property type="entry name" value="Metallo-dependent phosphatases"/>
    <property type="match status" value="1"/>
</dbReference>